<dbReference type="EMBL" id="AYSO01000018">
    <property type="protein sequence ID" value="KIE45942.1"/>
    <property type="molecule type" value="Genomic_DNA"/>
</dbReference>
<dbReference type="STRING" id="29341.RSJ17_02175"/>
<dbReference type="Gene3D" id="3.30.420.40">
    <property type="match status" value="2"/>
</dbReference>
<dbReference type="InterPro" id="IPR043129">
    <property type="entry name" value="ATPase_NBD"/>
</dbReference>
<evidence type="ECO:0000313" key="1">
    <source>
        <dbReference type="EMBL" id="KIE45942.1"/>
    </source>
</evidence>
<dbReference type="PANTHER" id="PTHR42749">
    <property type="entry name" value="CELL SHAPE-DETERMINING PROTEIN MREB"/>
    <property type="match status" value="1"/>
</dbReference>
<reference evidence="1 2" key="1">
    <citation type="journal article" date="2015" name="Infect. Genet. Evol.">
        <title>Genomic sequences of six botulinum neurotoxin-producing strains representing three clostridial species illustrate the mobility and diversity of botulinum neurotoxin genes.</title>
        <authorList>
            <person name="Smith T.J."/>
            <person name="Hill K.K."/>
            <person name="Xie G."/>
            <person name="Foley B.T."/>
            <person name="Williamson C.H."/>
            <person name="Foster J.T."/>
            <person name="Johnson S.L."/>
            <person name="Chertkov O."/>
            <person name="Teshima H."/>
            <person name="Gibbons H.S."/>
            <person name="Johnsky L.A."/>
            <person name="Karavis M.A."/>
            <person name="Smith L.A."/>
        </authorList>
    </citation>
    <scope>NUCLEOTIDE SEQUENCE [LARGE SCALE GENOMIC DNA]</scope>
    <source>
        <strain evidence="1 2">CDC 2741</strain>
    </source>
</reference>
<accession>A0A0C1QY52</accession>
<dbReference type="OrthoDB" id="9760742at2"/>
<dbReference type="Gene3D" id="3.90.640.10">
    <property type="entry name" value="Actin, Chain A, domain 4"/>
    <property type="match status" value="1"/>
</dbReference>
<dbReference type="PANTHER" id="PTHR42749:SF1">
    <property type="entry name" value="CELL SHAPE-DETERMINING PROTEIN MREB"/>
    <property type="match status" value="1"/>
</dbReference>
<sequence>MTSYSYRLYKDNRKEKDNKNTYKEKDLKLMTTFQLREICIKEKIVKSLVNPLDKEELIKLIMKYRGEEDSLLINEFREGGLERIERFLKKSEKLVLEDKKIEYPGKLTIYKGLNTEIYDGYKIESKDKLEEANMLLVDGDFKICSIFNVKKINEYGENKYFLINNGDIPSEESIVKNYSLLYFEREESELLYNIYEGNKDITKGFIKFHSLPILQFEIKEVEETSMPLAIDFGTSNTTAGIYINKEKFLSLNNRDKSDEDVNKSQVRLVEILDTTKDYGKITPLIPSVVAIRSIGEENIEYMFAYDAIKESKRSYIDDGLTIFYDIKRWVSDFEKVEKVIDKSGKATFIARKYIIKAYLTYIISQANQRFKCKFKHIYISCPSKQKYKFHSLFKEILNDYVVEEENILDESAAVLYNTISELIEKKNYVQGEEYKALIIDCGGGTTDLSACNFTIYNNRVSYELNIETSYENGDTDFGGNNLTFRIMQFIKILMAKELSKNNAMINKTIMDEFDIDIFRSIDKYGIEKVYELLNEEYGKAEEIIPTKFKLYECKRKEEYYKVKSNYYFLFELAEQVKKKFFSDPSLLKLNLTSKDSEGVNEDTIRFDKWKLSYIYNDKLQIVKDAPNIDISVYEINTLLKGDIYNIIKSFLENLYEDHELFDYSIIKLTGQSCRVEIFKDALKEFIPGKVIQVKRNKKDTKENYDLKLACINGALKYLHAKNFGYADIKIDIKTPALPYIISGYTHEGEEKSLIKGRDKTKGHISRFMENVMEKVTLKIYLKDIHGQIRYEYTYETEEEVLKPILPEEIEKMYDGIIAQQDTDSIVNNEVKFFVWAKEELWGFYVTSVLRHNEKLYIGEDKFYPFENDQWEKNFFDGLK</sequence>
<dbReference type="SUPFAM" id="SSF53067">
    <property type="entry name" value="Actin-like ATPase domain"/>
    <property type="match status" value="2"/>
</dbReference>
<comment type="caution">
    <text evidence="1">The sequence shown here is derived from an EMBL/GenBank/DDBJ whole genome shotgun (WGS) entry which is preliminary data.</text>
</comment>
<protein>
    <submittedName>
        <fullName evidence="1">Putative molecular chaperone-like protein</fullName>
    </submittedName>
</protein>
<gene>
    <name evidence="1" type="ORF">U732_2349</name>
</gene>
<dbReference type="AlphaFoldDB" id="A0A0C1QY52"/>
<dbReference type="Proteomes" id="UP000031366">
    <property type="component" value="Unassembled WGS sequence"/>
</dbReference>
<organism evidence="1 2">
    <name type="scientific">Clostridium argentinense CDC 2741</name>
    <dbReference type="NCBI Taxonomy" id="1418104"/>
    <lineage>
        <taxon>Bacteria</taxon>
        <taxon>Bacillati</taxon>
        <taxon>Bacillota</taxon>
        <taxon>Clostridia</taxon>
        <taxon>Eubacteriales</taxon>
        <taxon>Clostridiaceae</taxon>
        <taxon>Clostridium</taxon>
    </lineage>
</organism>
<proteinExistence type="predicted"/>
<keyword evidence="2" id="KW-1185">Reference proteome</keyword>
<evidence type="ECO:0000313" key="2">
    <source>
        <dbReference type="Proteomes" id="UP000031366"/>
    </source>
</evidence>
<dbReference type="RefSeq" id="WP_039634655.1">
    <property type="nucleotide sequence ID" value="NZ_AYSO01000018.1"/>
</dbReference>
<name>A0A0C1QY52_9CLOT</name>